<name>A0ABN7P345_TIMPD</name>
<feature type="non-terminal residue" evidence="3">
    <location>
        <position position="204"/>
    </location>
</feature>
<reference evidence="3" key="1">
    <citation type="submission" date="2021-03" db="EMBL/GenBank/DDBJ databases">
        <authorList>
            <person name="Tran Van P."/>
        </authorList>
    </citation>
    <scope>NUCLEOTIDE SEQUENCE</scope>
</reference>
<accession>A0ABN7P345</accession>
<feature type="chain" id="PRO_5046373335" evidence="2">
    <location>
        <begin position="19"/>
        <end position="204"/>
    </location>
</feature>
<evidence type="ECO:0000256" key="2">
    <source>
        <dbReference type="SAM" id="SignalP"/>
    </source>
</evidence>
<dbReference type="Pfam" id="PF09735">
    <property type="entry name" value="Nckap1"/>
    <property type="match status" value="1"/>
</dbReference>
<evidence type="ECO:0000313" key="3">
    <source>
        <dbReference type="EMBL" id="CAG2059863.1"/>
    </source>
</evidence>
<organism evidence="3 4">
    <name type="scientific">Timema podura</name>
    <name type="common">Walking stick</name>
    <dbReference type="NCBI Taxonomy" id="61482"/>
    <lineage>
        <taxon>Eukaryota</taxon>
        <taxon>Metazoa</taxon>
        <taxon>Ecdysozoa</taxon>
        <taxon>Arthropoda</taxon>
        <taxon>Hexapoda</taxon>
        <taxon>Insecta</taxon>
        <taxon>Pterygota</taxon>
        <taxon>Neoptera</taxon>
        <taxon>Polyneoptera</taxon>
        <taxon>Phasmatodea</taxon>
        <taxon>Timematodea</taxon>
        <taxon>Timematoidea</taxon>
        <taxon>Timematidae</taxon>
        <taxon>Timema</taxon>
    </lineage>
</organism>
<gene>
    <name evidence="3" type="ORF">TPAB3V08_LOCUS6822</name>
</gene>
<keyword evidence="2" id="KW-0732">Signal</keyword>
<dbReference type="EMBL" id="CAJPIN010010730">
    <property type="protein sequence ID" value="CAG2059863.1"/>
    <property type="molecule type" value="Genomic_DNA"/>
</dbReference>
<evidence type="ECO:0000313" key="4">
    <source>
        <dbReference type="Proteomes" id="UP001153148"/>
    </source>
</evidence>
<dbReference type="PANTHER" id="PTHR12093:SF10">
    <property type="entry name" value="MEMBRANE-ASSOCIATED PROTEIN HEM"/>
    <property type="match status" value="1"/>
</dbReference>
<feature type="signal peptide" evidence="2">
    <location>
        <begin position="1"/>
        <end position="18"/>
    </location>
</feature>
<keyword evidence="4" id="KW-1185">Reference proteome</keyword>
<evidence type="ECO:0000256" key="1">
    <source>
        <dbReference type="ARBA" id="ARBA00037947"/>
    </source>
</evidence>
<protein>
    <submittedName>
        <fullName evidence="3">Uncharacterized protein</fullName>
    </submittedName>
</protein>
<dbReference type="InterPro" id="IPR019137">
    <property type="entry name" value="Nck-associated_protein-1"/>
</dbReference>
<comment type="caution">
    <text evidence="3">The sequence shown here is derived from an EMBL/GenBank/DDBJ whole genome shotgun (WGS) entry which is preliminary data.</text>
</comment>
<sequence>MVGTFGLMLVVVFGWVGQFRVNQNVGEIRGAFECDSWSIVGFMLCHQVLNQERPNKLWIASLESSWVVALFRDEVLYIHSYIQSYFDCMKGYSKRISEVKDCYNQAIQKAALRHRERRKFLRTTLKELGLILTDQPGLLGPKALLIFIGLCFARDEVYWLLRHNDNPPLQKSKGKTTEDLVDRQMPELLFHMEELRDSIIDIIT</sequence>
<comment type="similarity">
    <text evidence="1">Belongs to the HEM-1/HEM-2 family.</text>
</comment>
<proteinExistence type="inferred from homology"/>
<dbReference type="PANTHER" id="PTHR12093">
    <property type="entry name" value="NCK-ASSOCIATED PROTEIN 1"/>
    <property type="match status" value="1"/>
</dbReference>
<dbReference type="Proteomes" id="UP001153148">
    <property type="component" value="Unassembled WGS sequence"/>
</dbReference>